<comment type="caution">
    <text evidence="1">The sequence shown here is derived from an EMBL/GenBank/DDBJ whole genome shotgun (WGS) entry which is preliminary data.</text>
</comment>
<feature type="non-terminal residue" evidence="1">
    <location>
        <position position="1"/>
    </location>
</feature>
<reference evidence="1 2" key="1">
    <citation type="journal article" date="2018" name="Gigascience">
        <title>Genomes of trombidid mites reveal novel predicted allergens and laterally-transferred genes associated with secondary metabolism.</title>
        <authorList>
            <person name="Dong X."/>
            <person name="Chaisiri K."/>
            <person name="Xia D."/>
            <person name="Armstrong S.D."/>
            <person name="Fang Y."/>
            <person name="Donnelly M.J."/>
            <person name="Kadowaki T."/>
            <person name="McGarry J.W."/>
            <person name="Darby A.C."/>
            <person name="Makepeace B.L."/>
        </authorList>
    </citation>
    <scope>NUCLEOTIDE SEQUENCE [LARGE SCALE GENOMIC DNA]</scope>
    <source>
        <strain evidence="1">UoL-UT</strain>
    </source>
</reference>
<dbReference type="PANTHER" id="PTHR43975:SF2">
    <property type="entry name" value="EG:BACR7A4.14 PROTEIN-RELATED"/>
    <property type="match status" value="1"/>
</dbReference>
<dbReference type="Pfam" id="PF00106">
    <property type="entry name" value="adh_short"/>
    <property type="match status" value="1"/>
</dbReference>
<dbReference type="Proteomes" id="UP000288716">
    <property type="component" value="Unassembled WGS sequence"/>
</dbReference>
<name>A0A443RYG6_9ACAR</name>
<dbReference type="AlphaFoldDB" id="A0A443RYG6"/>
<accession>A0A443RYG6</accession>
<proteinExistence type="predicted"/>
<dbReference type="PANTHER" id="PTHR43975">
    <property type="entry name" value="ZGC:101858"/>
    <property type="match status" value="1"/>
</dbReference>
<dbReference type="InterPro" id="IPR002347">
    <property type="entry name" value="SDR_fam"/>
</dbReference>
<feature type="non-terminal residue" evidence="1">
    <location>
        <position position="54"/>
    </location>
</feature>
<keyword evidence="2" id="KW-1185">Reference proteome</keyword>
<protein>
    <submittedName>
        <fullName evidence="1">Dehydrogenase/reductase SDR family protein 7-like protein</fullName>
    </submittedName>
</protein>
<dbReference type="InterPro" id="IPR036291">
    <property type="entry name" value="NAD(P)-bd_dom_sf"/>
</dbReference>
<evidence type="ECO:0000313" key="2">
    <source>
        <dbReference type="Proteomes" id="UP000288716"/>
    </source>
</evidence>
<dbReference type="OrthoDB" id="191139at2759"/>
<organism evidence="1 2">
    <name type="scientific">Leptotrombidium deliense</name>
    <dbReference type="NCBI Taxonomy" id="299467"/>
    <lineage>
        <taxon>Eukaryota</taxon>
        <taxon>Metazoa</taxon>
        <taxon>Ecdysozoa</taxon>
        <taxon>Arthropoda</taxon>
        <taxon>Chelicerata</taxon>
        <taxon>Arachnida</taxon>
        <taxon>Acari</taxon>
        <taxon>Acariformes</taxon>
        <taxon>Trombidiformes</taxon>
        <taxon>Prostigmata</taxon>
        <taxon>Anystina</taxon>
        <taxon>Parasitengona</taxon>
        <taxon>Trombiculoidea</taxon>
        <taxon>Trombiculidae</taxon>
        <taxon>Leptotrombidium</taxon>
    </lineage>
</organism>
<evidence type="ECO:0000313" key="1">
    <source>
        <dbReference type="EMBL" id="RWS20417.1"/>
    </source>
</evidence>
<sequence length="54" mass="5657">VIKGSTSGIGEQIALDFAKNGAKVVVNGRNTTRLNAVVTKCNEVSPTKQNVSLK</sequence>
<gene>
    <name evidence="1" type="ORF">B4U80_02278</name>
</gene>
<dbReference type="SUPFAM" id="SSF51735">
    <property type="entry name" value="NAD(P)-binding Rossmann-fold domains"/>
    <property type="match status" value="1"/>
</dbReference>
<dbReference type="EMBL" id="NCKV01017698">
    <property type="protein sequence ID" value="RWS20417.1"/>
    <property type="molecule type" value="Genomic_DNA"/>
</dbReference>
<dbReference type="Gene3D" id="3.40.50.720">
    <property type="entry name" value="NAD(P)-binding Rossmann-like Domain"/>
    <property type="match status" value="1"/>
</dbReference>
<dbReference type="VEuPathDB" id="VectorBase:LDEU011623"/>